<dbReference type="InterPro" id="IPR025944">
    <property type="entry name" value="Sigma_54_int_dom_CS"/>
</dbReference>
<dbReference type="Pfam" id="PF13426">
    <property type="entry name" value="PAS_9"/>
    <property type="match status" value="1"/>
</dbReference>
<dbReference type="PROSITE" id="PS00675">
    <property type="entry name" value="SIGMA54_INTERACT_1"/>
    <property type="match status" value="1"/>
</dbReference>
<dbReference type="Pfam" id="PF02954">
    <property type="entry name" value="HTH_8"/>
    <property type="match status" value="1"/>
</dbReference>
<feature type="domain" description="PAS" evidence="6">
    <location>
        <begin position="198"/>
        <end position="250"/>
    </location>
</feature>
<dbReference type="SUPFAM" id="SSF55785">
    <property type="entry name" value="PYP-like sensor domain (PAS domain)"/>
    <property type="match status" value="1"/>
</dbReference>
<dbReference type="GO" id="GO:0043565">
    <property type="term" value="F:sequence-specific DNA binding"/>
    <property type="evidence" value="ECO:0007669"/>
    <property type="project" value="InterPro"/>
</dbReference>
<dbReference type="InterPro" id="IPR035965">
    <property type="entry name" value="PAS-like_dom_sf"/>
</dbReference>
<dbReference type="InterPro" id="IPR025662">
    <property type="entry name" value="Sigma_54_int_dom_ATP-bd_1"/>
</dbReference>
<dbReference type="Gene3D" id="1.10.8.60">
    <property type="match status" value="1"/>
</dbReference>
<dbReference type="OrthoDB" id="9803970at2"/>
<evidence type="ECO:0000256" key="4">
    <source>
        <dbReference type="ARBA" id="ARBA00023163"/>
    </source>
</evidence>
<dbReference type="InterPro" id="IPR027417">
    <property type="entry name" value="P-loop_NTPase"/>
</dbReference>
<dbReference type="STRING" id="1121298.SAMN05444401_0134"/>
<keyword evidence="4" id="KW-0804">Transcription</keyword>
<evidence type="ECO:0000313" key="7">
    <source>
        <dbReference type="EMBL" id="SHJ91907.1"/>
    </source>
</evidence>
<protein>
    <submittedName>
        <fullName evidence="7">Transcriptional regulator containing PAS, AAA-type ATPase, and DNA-binding Fis domains</fullName>
    </submittedName>
</protein>
<evidence type="ECO:0000259" key="6">
    <source>
        <dbReference type="PROSITE" id="PS50112"/>
    </source>
</evidence>
<dbReference type="CDD" id="cd00009">
    <property type="entry name" value="AAA"/>
    <property type="match status" value="1"/>
</dbReference>
<dbReference type="Gene3D" id="3.30.450.20">
    <property type="entry name" value="PAS domain"/>
    <property type="match status" value="1"/>
</dbReference>
<dbReference type="GO" id="GO:0006355">
    <property type="term" value="P:regulation of DNA-templated transcription"/>
    <property type="evidence" value="ECO:0007669"/>
    <property type="project" value="InterPro"/>
</dbReference>
<dbReference type="InterPro" id="IPR000014">
    <property type="entry name" value="PAS"/>
</dbReference>
<dbReference type="InterPro" id="IPR003593">
    <property type="entry name" value="AAA+_ATPase"/>
</dbReference>
<dbReference type="Pfam" id="PF25601">
    <property type="entry name" value="AAA_lid_14"/>
    <property type="match status" value="1"/>
</dbReference>
<keyword evidence="3" id="KW-0805">Transcription regulation</keyword>
<dbReference type="Gene3D" id="3.30.450.40">
    <property type="match status" value="1"/>
</dbReference>
<evidence type="ECO:0000313" key="8">
    <source>
        <dbReference type="Proteomes" id="UP000184080"/>
    </source>
</evidence>
<dbReference type="SUPFAM" id="SSF46689">
    <property type="entry name" value="Homeodomain-like"/>
    <property type="match status" value="1"/>
</dbReference>
<dbReference type="SMART" id="SM00091">
    <property type="entry name" value="PAS"/>
    <property type="match status" value="1"/>
</dbReference>
<dbReference type="PROSITE" id="PS50045">
    <property type="entry name" value="SIGMA54_INTERACT_4"/>
    <property type="match status" value="1"/>
</dbReference>
<dbReference type="Gene3D" id="3.40.50.300">
    <property type="entry name" value="P-loop containing nucleotide triphosphate hydrolases"/>
    <property type="match status" value="1"/>
</dbReference>
<dbReference type="SUPFAM" id="SSF52540">
    <property type="entry name" value="P-loop containing nucleoside triphosphate hydrolases"/>
    <property type="match status" value="1"/>
</dbReference>
<dbReference type="InterPro" id="IPR002078">
    <property type="entry name" value="Sigma_54_int"/>
</dbReference>
<dbReference type="InterPro" id="IPR058031">
    <property type="entry name" value="AAA_lid_NorR"/>
</dbReference>
<name>A0A1M6N8D1_9CLOT</name>
<proteinExistence type="predicted"/>
<sequence length="634" mass="72211">MFHRKDFKNIIKRSHKRCMEEYKVTKDRVFPTKMVKGKDFIKLCEENSQIIKAATPYMKILYDFLKGSGFFLDLTDKEGIILSVIGDEDVIEIAKAMGMMEGTDMSEKSTGTNAIGTALYEDCPIQLVEKEHFITAYHIWTCSGATIHDDKGNVIGCINLTGRYQLAHPHTLGLVVAAVKSIENHMKKEQSQNELFEAYQYLDTIVNSIETGILTVNIDGEVISVNKEACTMLDLIEENIIHKNIKRILENWDNIYEEVIRGKGYENKEVSFFIKDKKRFNLSVYAIRDKDDSITGMTLVIKDIQKVYNMVNKYTGMSAKYTFSDIIGECEAIKKLKYYAKSIADSPSTVLIQGESGTGKELIAQAIHNNSDRKDFGFVAINCGAIPKNLIESELFGYEEGAFTGARKGGHPGKFELANHGTIFLDEIGEMPLDMQVSLLRVLQEGYVARIGGNKYIPVDVRIIVATNKNLKEEIEKGTFREDLYYRLSVIPIFVPPLRERVGDIPILIDHFLKIKALKLNKPVPTIHTSLYYKLLNHYWPGNIRELENCMENIVNMDGNIYYDFSQKNVNVIESHEREFHYKMCSLEDWEKIAITKCIEGCLGNLSNAAKVLGINRTTLYNKIEKYNISKFKI</sequence>
<dbReference type="PRINTS" id="PR01590">
    <property type="entry name" value="HTHFIS"/>
</dbReference>
<evidence type="ECO:0000259" key="5">
    <source>
        <dbReference type="PROSITE" id="PS50045"/>
    </source>
</evidence>
<dbReference type="Proteomes" id="UP000184080">
    <property type="component" value="Unassembled WGS sequence"/>
</dbReference>
<dbReference type="CDD" id="cd00130">
    <property type="entry name" value="PAS"/>
    <property type="match status" value="1"/>
</dbReference>
<evidence type="ECO:0000256" key="3">
    <source>
        <dbReference type="ARBA" id="ARBA00023015"/>
    </source>
</evidence>
<keyword evidence="1" id="KW-0547">Nucleotide-binding</keyword>
<organism evidence="7 8">
    <name type="scientific">Clostridium amylolyticum</name>
    <dbReference type="NCBI Taxonomy" id="1121298"/>
    <lineage>
        <taxon>Bacteria</taxon>
        <taxon>Bacillati</taxon>
        <taxon>Bacillota</taxon>
        <taxon>Clostridia</taxon>
        <taxon>Eubacteriales</taxon>
        <taxon>Clostridiaceae</taxon>
        <taxon>Clostridium</taxon>
    </lineage>
</organism>
<dbReference type="RefSeq" id="WP_073011816.1">
    <property type="nucleotide sequence ID" value="NZ_FQZO01000010.1"/>
</dbReference>
<dbReference type="FunFam" id="3.40.50.300:FF:000006">
    <property type="entry name" value="DNA-binding transcriptional regulator NtrC"/>
    <property type="match status" value="1"/>
</dbReference>
<dbReference type="Pfam" id="PF00158">
    <property type="entry name" value="Sigma54_activat"/>
    <property type="match status" value="1"/>
</dbReference>
<dbReference type="InterPro" id="IPR002197">
    <property type="entry name" value="HTH_Fis"/>
</dbReference>
<dbReference type="EMBL" id="FQZO01000010">
    <property type="protein sequence ID" value="SHJ91907.1"/>
    <property type="molecule type" value="Genomic_DNA"/>
</dbReference>
<keyword evidence="8" id="KW-1185">Reference proteome</keyword>
<dbReference type="PROSITE" id="PS00688">
    <property type="entry name" value="SIGMA54_INTERACT_3"/>
    <property type="match status" value="1"/>
</dbReference>
<dbReference type="PANTHER" id="PTHR32071:SF57">
    <property type="entry name" value="C4-DICARBOXYLATE TRANSPORT TRANSCRIPTIONAL REGULATORY PROTEIN DCTD"/>
    <property type="match status" value="1"/>
</dbReference>
<dbReference type="InterPro" id="IPR009057">
    <property type="entry name" value="Homeodomain-like_sf"/>
</dbReference>
<accession>A0A1M6N8D1</accession>
<gene>
    <name evidence="7" type="ORF">SAMN05444401_0134</name>
</gene>
<keyword evidence="7" id="KW-0238">DNA-binding</keyword>
<dbReference type="PROSITE" id="PS50112">
    <property type="entry name" value="PAS"/>
    <property type="match status" value="1"/>
</dbReference>
<dbReference type="InterPro" id="IPR029016">
    <property type="entry name" value="GAF-like_dom_sf"/>
</dbReference>
<reference evidence="7 8" key="1">
    <citation type="submission" date="2016-11" db="EMBL/GenBank/DDBJ databases">
        <authorList>
            <person name="Jaros S."/>
            <person name="Januszkiewicz K."/>
            <person name="Wedrychowicz H."/>
        </authorList>
    </citation>
    <scope>NUCLEOTIDE SEQUENCE [LARGE SCALE GENOMIC DNA]</scope>
    <source>
        <strain evidence="7 8">DSM 21864</strain>
    </source>
</reference>
<evidence type="ECO:0000256" key="2">
    <source>
        <dbReference type="ARBA" id="ARBA00022840"/>
    </source>
</evidence>
<feature type="domain" description="Sigma-54 factor interaction" evidence="5">
    <location>
        <begin position="326"/>
        <end position="556"/>
    </location>
</feature>
<dbReference type="Gene3D" id="1.10.10.60">
    <property type="entry name" value="Homeodomain-like"/>
    <property type="match status" value="1"/>
</dbReference>
<dbReference type="PANTHER" id="PTHR32071">
    <property type="entry name" value="TRANSCRIPTIONAL REGULATORY PROTEIN"/>
    <property type="match status" value="1"/>
</dbReference>
<dbReference type="GO" id="GO:0005524">
    <property type="term" value="F:ATP binding"/>
    <property type="evidence" value="ECO:0007669"/>
    <property type="project" value="UniProtKB-KW"/>
</dbReference>
<dbReference type="SMART" id="SM00382">
    <property type="entry name" value="AAA"/>
    <property type="match status" value="1"/>
</dbReference>
<keyword evidence="2" id="KW-0067">ATP-binding</keyword>
<evidence type="ECO:0000256" key="1">
    <source>
        <dbReference type="ARBA" id="ARBA00022741"/>
    </source>
</evidence>
<dbReference type="AlphaFoldDB" id="A0A1M6N8D1"/>